<evidence type="ECO:0000256" key="2">
    <source>
        <dbReference type="ARBA" id="ARBA00023242"/>
    </source>
</evidence>
<feature type="compositionally biased region" description="Polar residues" evidence="4">
    <location>
        <begin position="1"/>
        <end position="10"/>
    </location>
</feature>
<dbReference type="SMART" id="SM00906">
    <property type="entry name" value="Fungal_trans"/>
    <property type="match status" value="1"/>
</dbReference>
<dbReference type="Pfam" id="PF02752">
    <property type="entry name" value="Arrestin_C"/>
    <property type="match status" value="1"/>
</dbReference>
<comment type="caution">
    <text evidence="7">The sequence shown here is derived from an EMBL/GenBank/DDBJ whole genome shotgun (WGS) entry which is preliminary data.</text>
</comment>
<feature type="domain" description="Arrestin C-terminal-like" evidence="6">
    <location>
        <begin position="798"/>
        <end position="950"/>
    </location>
</feature>
<keyword evidence="8" id="KW-1185">Reference proteome</keyword>
<dbReference type="InterPro" id="IPR011021">
    <property type="entry name" value="Arrestin-like_N"/>
</dbReference>
<dbReference type="SMART" id="SM01017">
    <property type="entry name" value="Arrestin_C"/>
    <property type="match status" value="1"/>
</dbReference>
<feature type="compositionally biased region" description="Basic and acidic residues" evidence="4">
    <location>
        <begin position="20"/>
        <end position="34"/>
    </location>
</feature>
<dbReference type="GO" id="GO:0005886">
    <property type="term" value="C:plasma membrane"/>
    <property type="evidence" value="ECO:0007669"/>
    <property type="project" value="TreeGrafter"/>
</dbReference>
<evidence type="ECO:0008006" key="9">
    <source>
        <dbReference type="Google" id="ProtNLM"/>
    </source>
</evidence>
<sequence>MESRASPTENRSSDRPAVSRRSDRAQANERKIDDISRDVSSIKTLLARLDLNRVAPAQTSQEQHRSASIPSIPVKAHNSDKLQPNDRAAPLPRWDYSAHIIDFVQSIIQGSGSVQADTEWSNTLSSLKSLTNALGNTQMTRNQQPKPHEPSESIPTPPLEAIVEILRWAKGMSELVWICRFLPLDVFLDICNKVYFRVEDHPEAESIIANSFLSYVFAEHAVIHGDARSQEYCRFYRSKVGSGLTKLTLCDFKTKANVAKAIYLVEESRASQSWTLISTAMILCQTLGYHRLDSPKDGHQHMQSDLFWVVYAYEKGLSLRLGRCSGVRDSEVSSPGQANQHRSIHLGRIQGKTYDQLYSPEGLNTSNSTRCEIAKGLAQELQSIIDETHHEIAQALAESRDMNNDPMKVIYLHCDLVCQSALTAMVLRVLPGSQGMEVHESCLTVARNTLDLHDQCMKLVNGCKDPLLIRRYINWAILHTPFFPFSIVFTHAVRYSIAEDFDRLDRFASSFKPESSHSEPATHPHRLYELLSKAARLSAKACIELSHTHTSESLSSSSDFTMIDPEVVNTADENTATDAIGAEYDASFQIGDWFHSNQQFMRLLHEDPSVSIMQASSTNQHNNQPLAAAFSGVASTPYSLFEIRLEREFVVFWGSRYESTDQLLKGVVVLCLQSPLKLDEVRLRLDGTVRHAWLNDPGVAHNTSIMKHKWPSLMETGGKSVTLPAGNYEWPFELMMAGDTSESLEGIRDASITYGLRATISRGKLARHISCTKKLRIIRTFAPTALEFMHNMSVEQTWVNKVDYSVSIPTKAAVFGGSIVLETRFTPLVKGLEIERIVATLVEFQEFSMHSRHYIYTREHKSKREISQWDFEMSREQYWQDTIEETGQEGWVMKKTLQLPKRLSECIQDIDAQGIRVHHKLKIHIPIRNQDGHVSHLDLGIPVNIFISPSITLDDQGNLIDQAPSTQGPPSELIGPPVYGEHILDQLYDSLEDWQIPGQGSHQGEGEGSGTSTPHHPDSNESQTYETSNTSQPSQSSQSHDLSRSSSETVSTDSEELAELSKVPTYRTALRTPLQPHTQQGGALPPVYQTAAATEANDS</sequence>
<dbReference type="Pfam" id="PF00339">
    <property type="entry name" value="Arrestin_N"/>
    <property type="match status" value="1"/>
</dbReference>
<dbReference type="EMBL" id="JABFAI010000053">
    <property type="protein sequence ID" value="KAF4958387.1"/>
    <property type="molecule type" value="Genomic_DNA"/>
</dbReference>
<evidence type="ECO:0000313" key="7">
    <source>
        <dbReference type="EMBL" id="KAF4958387.1"/>
    </source>
</evidence>
<accession>A0A8H4TI83</accession>
<gene>
    <name evidence="7" type="ORF">FGADI_2553</name>
</gene>
<evidence type="ECO:0000256" key="4">
    <source>
        <dbReference type="SAM" id="MobiDB-lite"/>
    </source>
</evidence>
<feature type="compositionally biased region" description="Low complexity" evidence="4">
    <location>
        <begin position="1028"/>
        <end position="1052"/>
    </location>
</feature>
<dbReference type="GO" id="GO:0030674">
    <property type="term" value="F:protein-macromolecule adaptor activity"/>
    <property type="evidence" value="ECO:0007669"/>
    <property type="project" value="TreeGrafter"/>
</dbReference>
<dbReference type="GO" id="GO:0006351">
    <property type="term" value="P:DNA-templated transcription"/>
    <property type="evidence" value="ECO:0007669"/>
    <property type="project" value="InterPro"/>
</dbReference>
<proteinExistence type="inferred from homology"/>
<dbReference type="InterPro" id="IPR011022">
    <property type="entry name" value="Arrestin_C-like"/>
</dbReference>
<comment type="subunit">
    <text evidence="3">Interacts with hulA.</text>
</comment>
<evidence type="ECO:0000256" key="3">
    <source>
        <dbReference type="ARBA" id="ARBA00038766"/>
    </source>
</evidence>
<dbReference type="GO" id="GO:0070086">
    <property type="term" value="P:ubiquitin-dependent endocytosis"/>
    <property type="evidence" value="ECO:0007669"/>
    <property type="project" value="TreeGrafter"/>
</dbReference>
<feature type="domain" description="Xylanolytic transcriptional activator regulatory" evidence="5">
    <location>
        <begin position="273"/>
        <end position="343"/>
    </location>
</feature>
<reference evidence="7" key="1">
    <citation type="journal article" date="2020" name="BMC Genomics">
        <title>Correction to: Identification and distribution of gene clusters required for synthesis of sphingolipid metabolism inhibitors in diverse species of the filamentous fungus Fusarium.</title>
        <authorList>
            <person name="Kim H.S."/>
            <person name="Lohmar J.M."/>
            <person name="Busman M."/>
            <person name="Brown D.W."/>
            <person name="Naumann T.A."/>
            <person name="Divon H.H."/>
            <person name="Lysoe E."/>
            <person name="Uhlig S."/>
            <person name="Proctor R.H."/>
        </authorList>
    </citation>
    <scope>NUCLEOTIDE SEQUENCE</scope>
    <source>
        <strain evidence="7">NRRL 45417</strain>
    </source>
</reference>
<dbReference type="CDD" id="cd12148">
    <property type="entry name" value="fungal_TF_MHR"/>
    <property type="match status" value="1"/>
</dbReference>
<feature type="compositionally biased region" description="Polar residues" evidence="4">
    <location>
        <begin position="57"/>
        <end position="69"/>
    </location>
</feature>
<reference evidence="7" key="2">
    <citation type="submission" date="2020-05" db="EMBL/GenBank/DDBJ databases">
        <authorList>
            <person name="Kim H.-S."/>
            <person name="Proctor R.H."/>
            <person name="Brown D.W."/>
        </authorList>
    </citation>
    <scope>NUCLEOTIDE SEQUENCE</scope>
    <source>
        <strain evidence="7">NRRL 45417</strain>
    </source>
</reference>
<feature type="region of interest" description="Disordered" evidence="4">
    <location>
        <begin position="957"/>
        <end position="978"/>
    </location>
</feature>
<dbReference type="InterPro" id="IPR007219">
    <property type="entry name" value="XnlR_reg_dom"/>
</dbReference>
<dbReference type="GO" id="GO:0005829">
    <property type="term" value="C:cytosol"/>
    <property type="evidence" value="ECO:0007669"/>
    <property type="project" value="TreeGrafter"/>
</dbReference>
<protein>
    <recommendedName>
        <fullName evidence="9">Transcription factor domain-containing protein</fullName>
    </recommendedName>
</protein>
<name>A0A8H4TI83_9HYPO</name>
<dbReference type="PANTHER" id="PTHR11188:SF17">
    <property type="entry name" value="FI21816P1"/>
    <property type="match status" value="1"/>
</dbReference>
<dbReference type="PANTHER" id="PTHR11188">
    <property type="entry name" value="ARRESTIN DOMAIN CONTAINING PROTEIN"/>
    <property type="match status" value="1"/>
</dbReference>
<dbReference type="Gene3D" id="2.60.40.640">
    <property type="match status" value="1"/>
</dbReference>
<dbReference type="GO" id="GO:0031625">
    <property type="term" value="F:ubiquitin protein ligase binding"/>
    <property type="evidence" value="ECO:0007669"/>
    <property type="project" value="TreeGrafter"/>
</dbReference>
<feature type="region of interest" description="Disordered" evidence="4">
    <location>
        <begin position="56"/>
        <end position="85"/>
    </location>
</feature>
<organism evidence="7 8">
    <name type="scientific">Fusarium gaditjirri</name>
    <dbReference type="NCBI Taxonomy" id="282569"/>
    <lineage>
        <taxon>Eukaryota</taxon>
        <taxon>Fungi</taxon>
        <taxon>Dikarya</taxon>
        <taxon>Ascomycota</taxon>
        <taxon>Pezizomycotina</taxon>
        <taxon>Sordariomycetes</taxon>
        <taxon>Hypocreomycetidae</taxon>
        <taxon>Hypocreales</taxon>
        <taxon>Nectriaceae</taxon>
        <taxon>Fusarium</taxon>
        <taxon>Fusarium nisikadoi species complex</taxon>
    </lineage>
</organism>
<evidence type="ECO:0000256" key="1">
    <source>
        <dbReference type="ARBA" id="ARBA00005298"/>
    </source>
</evidence>
<keyword evidence="2" id="KW-0539">Nucleus</keyword>
<dbReference type="InterPro" id="IPR050357">
    <property type="entry name" value="Arrestin_domain-protein"/>
</dbReference>
<evidence type="ECO:0000259" key="5">
    <source>
        <dbReference type="SMART" id="SM00906"/>
    </source>
</evidence>
<dbReference type="InterPro" id="IPR014752">
    <property type="entry name" value="Arrestin-like_C"/>
</dbReference>
<evidence type="ECO:0000313" key="8">
    <source>
        <dbReference type="Proteomes" id="UP000604273"/>
    </source>
</evidence>
<dbReference type="Proteomes" id="UP000604273">
    <property type="component" value="Unassembled WGS sequence"/>
</dbReference>
<dbReference type="GO" id="GO:0008270">
    <property type="term" value="F:zinc ion binding"/>
    <property type="evidence" value="ECO:0007669"/>
    <property type="project" value="InterPro"/>
</dbReference>
<feature type="region of interest" description="Disordered" evidence="4">
    <location>
        <begin position="994"/>
        <end position="1099"/>
    </location>
</feature>
<dbReference type="GO" id="GO:0003677">
    <property type="term" value="F:DNA binding"/>
    <property type="evidence" value="ECO:0007669"/>
    <property type="project" value="InterPro"/>
</dbReference>
<feature type="region of interest" description="Disordered" evidence="4">
    <location>
        <begin position="1"/>
        <end position="34"/>
    </location>
</feature>
<comment type="similarity">
    <text evidence="1">Belongs to the arrestin family.</text>
</comment>
<dbReference type="OrthoDB" id="2333384at2759"/>
<evidence type="ECO:0000259" key="6">
    <source>
        <dbReference type="SMART" id="SM01017"/>
    </source>
</evidence>
<dbReference type="AlphaFoldDB" id="A0A8H4TI83"/>